<dbReference type="EMBL" id="SMTK01000001">
    <property type="protein sequence ID" value="TDK28128.1"/>
    <property type="molecule type" value="Genomic_DNA"/>
</dbReference>
<organism evidence="2 3">
    <name type="scientific">Arthrobacter crusticola</name>
    <dbReference type="NCBI Taxonomy" id="2547960"/>
    <lineage>
        <taxon>Bacteria</taxon>
        <taxon>Bacillati</taxon>
        <taxon>Actinomycetota</taxon>
        <taxon>Actinomycetes</taxon>
        <taxon>Micrococcales</taxon>
        <taxon>Micrococcaceae</taxon>
        <taxon>Arthrobacter</taxon>
    </lineage>
</organism>
<dbReference type="Proteomes" id="UP000295411">
    <property type="component" value="Unassembled WGS sequence"/>
</dbReference>
<dbReference type="OrthoDB" id="9788770at2"/>
<comment type="caution">
    <text evidence="2">The sequence shown here is derived from an EMBL/GenBank/DDBJ whole genome shotgun (WGS) entry which is preliminary data.</text>
</comment>
<evidence type="ECO:0000313" key="2">
    <source>
        <dbReference type="EMBL" id="TDK28128.1"/>
    </source>
</evidence>
<dbReference type="AlphaFoldDB" id="A0A4R5U3E8"/>
<dbReference type="SUPFAM" id="SSF46785">
    <property type="entry name" value="Winged helix' DNA-binding domain"/>
    <property type="match status" value="1"/>
</dbReference>
<dbReference type="InterPro" id="IPR036388">
    <property type="entry name" value="WH-like_DNA-bd_sf"/>
</dbReference>
<dbReference type="InterPro" id="IPR036390">
    <property type="entry name" value="WH_DNA-bd_sf"/>
</dbReference>
<feature type="compositionally biased region" description="Basic and acidic residues" evidence="1">
    <location>
        <begin position="191"/>
        <end position="208"/>
    </location>
</feature>
<evidence type="ECO:0000313" key="3">
    <source>
        <dbReference type="Proteomes" id="UP000295411"/>
    </source>
</evidence>
<gene>
    <name evidence="2" type="ORF">E2F48_03260</name>
</gene>
<dbReference type="Pfam" id="PF12840">
    <property type="entry name" value="HTH_20"/>
    <property type="match status" value="1"/>
</dbReference>
<sequence length="208" mass="22474">MISIQAIDDRSAAVASLDPIKSRLLEELAEPGSASSLAAKVRLPRQKINYHLRALEAVGLVSLVEERRRGNMTERLVQATAASYVISPSVLDPVAPDPARFSDRFSAFWLLALASRMVGELGQLIAGAAKADRQLPTFGIDGDLSFRSAADRTAFVEELGTAVARLVDTYSSPADTPGGRRHRLIVALHPTPKESTSHPTSKEKHSEH</sequence>
<dbReference type="Gene3D" id="1.10.10.10">
    <property type="entry name" value="Winged helix-like DNA-binding domain superfamily/Winged helix DNA-binding domain"/>
    <property type="match status" value="1"/>
</dbReference>
<feature type="region of interest" description="Disordered" evidence="1">
    <location>
        <begin position="188"/>
        <end position="208"/>
    </location>
</feature>
<accession>A0A4R5U3E8</accession>
<evidence type="ECO:0000256" key="1">
    <source>
        <dbReference type="SAM" id="MobiDB-lite"/>
    </source>
</evidence>
<name>A0A4R5U3E8_9MICC</name>
<keyword evidence="3" id="KW-1185">Reference proteome</keyword>
<dbReference type="CDD" id="cd00090">
    <property type="entry name" value="HTH_ARSR"/>
    <property type="match status" value="1"/>
</dbReference>
<protein>
    <submittedName>
        <fullName evidence="2">ArsR family transcriptional regulator</fullName>
    </submittedName>
</protein>
<dbReference type="InterPro" id="IPR011991">
    <property type="entry name" value="ArsR-like_HTH"/>
</dbReference>
<reference evidence="2 3" key="1">
    <citation type="submission" date="2019-03" db="EMBL/GenBank/DDBJ databases">
        <title>Arthrobacter sp. nov., an bacterium isolated from biocrust in Mu Us Desert.</title>
        <authorList>
            <person name="Lixiong L."/>
        </authorList>
    </citation>
    <scope>NUCLEOTIDE SEQUENCE [LARGE SCALE GENOMIC DNA]</scope>
    <source>
        <strain evidence="2 3">SLN-3</strain>
    </source>
</reference>
<proteinExistence type="predicted"/>
<dbReference type="RefSeq" id="WP_133402536.1">
    <property type="nucleotide sequence ID" value="NZ_SMTK01000001.1"/>
</dbReference>